<name>E6K620_9BACT</name>
<sequence length="69" mass="7905">MGGSQAIEGRFLFLIVSFIPSPKKEKPENREGGKLLISTTYRIFVDEDLLLIFASDKIIFILYRKTINI</sequence>
<reference evidence="1 2" key="1">
    <citation type="submission" date="2010-10" db="EMBL/GenBank/DDBJ databases">
        <authorList>
            <person name="Muzny D."/>
            <person name="Qin X."/>
            <person name="Deng J."/>
            <person name="Jiang H."/>
            <person name="Liu Y."/>
            <person name="Qu J."/>
            <person name="Song X.-Z."/>
            <person name="Zhang L."/>
            <person name="Thornton R."/>
            <person name="Coyle M."/>
            <person name="Francisco L."/>
            <person name="Jackson L."/>
            <person name="Javaid M."/>
            <person name="Korchina V."/>
            <person name="Kovar C."/>
            <person name="Mata R."/>
            <person name="Mathew T."/>
            <person name="Ngo R."/>
            <person name="Nguyen L."/>
            <person name="Nguyen N."/>
            <person name="Okwuonu G."/>
            <person name="Ongeri F."/>
            <person name="Pham C."/>
            <person name="Simmons D."/>
            <person name="Wilczek-Boney K."/>
            <person name="Hale W."/>
            <person name="Jakkamsetti A."/>
            <person name="Pham P."/>
            <person name="Ruth R."/>
            <person name="San Lucas F."/>
            <person name="Warren J."/>
            <person name="Zhang J."/>
            <person name="Zhao Z."/>
            <person name="Zhou C."/>
            <person name="Zhu D."/>
            <person name="Lee S."/>
            <person name="Bess C."/>
            <person name="Blankenburg K."/>
            <person name="Forbes L."/>
            <person name="Fu Q."/>
            <person name="Gubbala S."/>
            <person name="Hirani K."/>
            <person name="Jayaseelan J.C."/>
            <person name="Lara F."/>
            <person name="Munidasa M."/>
            <person name="Palculict T."/>
            <person name="Patil S."/>
            <person name="Pu L.-L."/>
            <person name="Saada N."/>
            <person name="Tang L."/>
            <person name="Weissenberger G."/>
            <person name="Zhu Y."/>
            <person name="Hemphill L."/>
            <person name="Shang Y."/>
            <person name="Youmans B."/>
            <person name="Ayvaz T."/>
            <person name="Ross M."/>
            <person name="Santibanez J."/>
            <person name="Aqrawi P."/>
            <person name="Gross S."/>
            <person name="Joshi V."/>
            <person name="Fowler G."/>
            <person name="Nazareth L."/>
            <person name="Reid J."/>
            <person name="Worley K."/>
            <person name="Petrosino J."/>
            <person name="Highlander S."/>
            <person name="Gibbs R."/>
        </authorList>
    </citation>
    <scope>NUCLEOTIDE SEQUENCE [LARGE SCALE GENOMIC DNA]</scope>
    <source>
        <strain evidence="1 2">ATCC 33574</strain>
    </source>
</reference>
<dbReference type="AlphaFoldDB" id="E6K620"/>
<evidence type="ECO:0000313" key="2">
    <source>
        <dbReference type="Proteomes" id="UP000003112"/>
    </source>
</evidence>
<comment type="caution">
    <text evidence="1">The sequence shown here is derived from an EMBL/GenBank/DDBJ whole genome shotgun (WGS) entry which is preliminary data.</text>
</comment>
<gene>
    <name evidence="1" type="ORF">HMPREF6485_1025</name>
</gene>
<evidence type="ECO:0000313" key="1">
    <source>
        <dbReference type="EMBL" id="EFU30966.1"/>
    </source>
</evidence>
<protein>
    <submittedName>
        <fullName evidence="1">Uncharacterized protein</fullName>
    </submittedName>
</protein>
<dbReference type="STRING" id="873513.HMPREF6485_1025"/>
<dbReference type="HOGENOM" id="CLU_2772415_0_0_10"/>
<proteinExistence type="predicted"/>
<accession>E6K620</accession>
<dbReference type="EMBL" id="AEPD01000021">
    <property type="protein sequence ID" value="EFU30966.1"/>
    <property type="molecule type" value="Genomic_DNA"/>
</dbReference>
<keyword evidence="2" id="KW-1185">Reference proteome</keyword>
<organism evidence="1 2">
    <name type="scientific">Segatella buccae ATCC 33574</name>
    <dbReference type="NCBI Taxonomy" id="873513"/>
    <lineage>
        <taxon>Bacteria</taxon>
        <taxon>Pseudomonadati</taxon>
        <taxon>Bacteroidota</taxon>
        <taxon>Bacteroidia</taxon>
        <taxon>Bacteroidales</taxon>
        <taxon>Prevotellaceae</taxon>
        <taxon>Segatella</taxon>
    </lineage>
</organism>
<dbReference type="Proteomes" id="UP000003112">
    <property type="component" value="Unassembled WGS sequence"/>
</dbReference>